<reference evidence="1 2" key="1">
    <citation type="submission" date="2015-01" db="EMBL/GenBank/DDBJ databases">
        <title>Evolution of Trichinella species and genotypes.</title>
        <authorList>
            <person name="Korhonen P.K."/>
            <person name="Edoardo P."/>
            <person name="Giuseppe L.R."/>
            <person name="Gasser R.B."/>
        </authorList>
    </citation>
    <scope>NUCLEOTIDE SEQUENCE [LARGE SCALE GENOMIC DNA]</scope>
    <source>
        <strain evidence="1">ISS13</strain>
    </source>
</reference>
<gene>
    <name evidence="1" type="ORF">T4A_4293</name>
</gene>
<dbReference type="Proteomes" id="UP000054632">
    <property type="component" value="Unassembled WGS sequence"/>
</dbReference>
<dbReference type="EMBL" id="JYDR01002201">
    <property type="protein sequence ID" value="KRY62492.1"/>
    <property type="molecule type" value="Genomic_DNA"/>
</dbReference>
<organism evidence="1 2">
    <name type="scientific">Trichinella pseudospiralis</name>
    <name type="common">Parasitic roundworm</name>
    <dbReference type="NCBI Taxonomy" id="6337"/>
    <lineage>
        <taxon>Eukaryota</taxon>
        <taxon>Metazoa</taxon>
        <taxon>Ecdysozoa</taxon>
        <taxon>Nematoda</taxon>
        <taxon>Enoplea</taxon>
        <taxon>Dorylaimia</taxon>
        <taxon>Trichinellida</taxon>
        <taxon>Trichinellidae</taxon>
        <taxon>Trichinella</taxon>
    </lineage>
</organism>
<sequence>MLIHYEDASFFKISREVYNQVNPEEKNPVIGE</sequence>
<comment type="caution">
    <text evidence="1">The sequence shown here is derived from an EMBL/GenBank/DDBJ whole genome shotgun (WGS) entry which is preliminary data.</text>
</comment>
<dbReference type="AlphaFoldDB" id="A0A0V1DLJ5"/>
<proteinExistence type="predicted"/>
<protein>
    <submittedName>
        <fullName evidence="1">Uncharacterized protein</fullName>
    </submittedName>
</protein>
<evidence type="ECO:0000313" key="2">
    <source>
        <dbReference type="Proteomes" id="UP000054632"/>
    </source>
</evidence>
<evidence type="ECO:0000313" key="1">
    <source>
        <dbReference type="EMBL" id="KRY62492.1"/>
    </source>
</evidence>
<name>A0A0V1DLJ5_TRIPS</name>
<accession>A0A0V1DLJ5</accession>